<feature type="domain" description="Inner membrane protein YgaP-like transmembrane" evidence="2">
    <location>
        <begin position="1"/>
        <end position="67"/>
    </location>
</feature>
<dbReference type="Pfam" id="PF11127">
    <property type="entry name" value="YgaP-like_TM"/>
    <property type="match status" value="1"/>
</dbReference>
<reference evidence="3 4" key="1">
    <citation type="submission" date="2018-10" db="EMBL/GenBank/DDBJ databases">
        <title>Natronolimnobius sp. XQ-INN 246 isolated from Inner Mongolia Autonomous Region of China.</title>
        <authorList>
            <person name="Xue Q."/>
        </authorList>
    </citation>
    <scope>NUCLEOTIDE SEQUENCE [LARGE SCALE GENOMIC DNA]</scope>
    <source>
        <strain evidence="3 4">XQ-INN 246</strain>
    </source>
</reference>
<dbReference type="Proteomes" id="UP000318864">
    <property type="component" value="Unassembled WGS sequence"/>
</dbReference>
<name>A0A4S3TPP9_9EURY</name>
<organism evidence="3 4">
    <name type="scientific">Salinadaptatus halalkaliphilus</name>
    <dbReference type="NCBI Taxonomy" id="2419781"/>
    <lineage>
        <taxon>Archaea</taxon>
        <taxon>Methanobacteriati</taxon>
        <taxon>Methanobacteriota</taxon>
        <taxon>Stenosarchaea group</taxon>
        <taxon>Halobacteria</taxon>
        <taxon>Halobacteriales</taxon>
        <taxon>Natrialbaceae</taxon>
        <taxon>Salinadaptatus</taxon>
    </lineage>
</organism>
<gene>
    <name evidence="3" type="ORF">D8Y22_08280</name>
</gene>
<keyword evidence="1" id="KW-0472">Membrane</keyword>
<accession>A0A4S3TPP9</accession>
<evidence type="ECO:0000313" key="3">
    <source>
        <dbReference type="EMBL" id="THE65203.1"/>
    </source>
</evidence>
<proteinExistence type="predicted"/>
<keyword evidence="1" id="KW-0812">Transmembrane</keyword>
<dbReference type="EMBL" id="RBZW01000021">
    <property type="protein sequence ID" value="THE65203.1"/>
    <property type="molecule type" value="Genomic_DNA"/>
</dbReference>
<protein>
    <submittedName>
        <fullName evidence="3">DUF2892 domain-containing protein</fullName>
    </submittedName>
</protein>
<sequence>MHTNLDQTGRIARGIVGIWLVAIAISAYRAKQRTTAVIAGIVGLGFVQNAVIGYCGGNRLFGIDTTADE</sequence>
<evidence type="ECO:0000259" key="2">
    <source>
        <dbReference type="Pfam" id="PF11127"/>
    </source>
</evidence>
<keyword evidence="1" id="KW-1133">Transmembrane helix</keyword>
<dbReference type="OrthoDB" id="100832at2157"/>
<evidence type="ECO:0000256" key="1">
    <source>
        <dbReference type="SAM" id="Phobius"/>
    </source>
</evidence>
<feature type="transmembrane region" description="Helical" evidence="1">
    <location>
        <begin position="36"/>
        <end position="55"/>
    </location>
</feature>
<keyword evidence="4" id="KW-1185">Reference proteome</keyword>
<evidence type="ECO:0000313" key="4">
    <source>
        <dbReference type="Proteomes" id="UP000318864"/>
    </source>
</evidence>
<dbReference type="AlphaFoldDB" id="A0A4S3TPP9"/>
<comment type="caution">
    <text evidence="3">The sequence shown here is derived from an EMBL/GenBank/DDBJ whole genome shotgun (WGS) entry which is preliminary data.</text>
</comment>
<dbReference type="InterPro" id="IPR021309">
    <property type="entry name" value="YgaP-like_TM"/>
</dbReference>
<feature type="transmembrane region" description="Helical" evidence="1">
    <location>
        <begin position="12"/>
        <end position="30"/>
    </location>
</feature>